<name>A0A9Q0KMB8_9MAGN</name>
<reference evidence="12" key="1">
    <citation type="journal article" date="2023" name="Plant J.">
        <title>The genome of the king protea, Protea cynaroides.</title>
        <authorList>
            <person name="Chang J."/>
            <person name="Duong T.A."/>
            <person name="Schoeman C."/>
            <person name="Ma X."/>
            <person name="Roodt D."/>
            <person name="Barker N."/>
            <person name="Li Z."/>
            <person name="Van de Peer Y."/>
            <person name="Mizrachi E."/>
        </authorList>
    </citation>
    <scope>NUCLEOTIDE SEQUENCE</scope>
    <source>
        <tissue evidence="12">Young leaves</tissue>
    </source>
</reference>
<keyword evidence="13" id="KW-1185">Reference proteome</keyword>
<dbReference type="PANTHER" id="PTHR12360:SF12">
    <property type="entry name" value="TRANSCRIPTIONAL REPRESSOR NF-X1"/>
    <property type="match status" value="1"/>
</dbReference>
<sequence>MICIGIVSGSATIWSCSNCYSIFHLNCIKKWARAPTSVEFSAEKNQGVNWRCPGCQSLQLLTAKMIQYACFCGKGQDPPMDLYRTARSCGEPCLKPLEKEVAGAGNGNDDDRCPHVCILQCHPGPCPPCKAFTTLCPRGKKTFTMRCSDRKSMLITCEESCNKLLECGRHRCEQICHHGPCDPCPVLIKAFCFCNKKEDALLCGEMVVKGDMRQIDGVYSCNSACDKKLDCGKHFCGENCHPGPCGDCKLTPCIDDSYPILTCSQIYDRPTRERCKLNNEELISDATSAIAALVKSVSQLEHNAKAADAARTKAEEESRAAAIRADQLMEKVKRLTDARRAEKVEKALESAKLENADIAARADEAEERLKAVELEKADIAARADEAKKDLKVIKKKLKVAEEKLKVAELEKTNIAARAVAGYKESSAFKKDAFAVAKRAFVKYCPDFVHGTETEKNTLS</sequence>
<comment type="similarity">
    <text evidence="2">Belongs to the NFX1 family.</text>
</comment>
<gene>
    <name evidence="12" type="ORF">NE237_006467</name>
</gene>
<keyword evidence="4" id="KW-0677">Repeat</keyword>
<proteinExistence type="inferred from homology"/>
<dbReference type="GO" id="GO:0000981">
    <property type="term" value="F:DNA-binding transcription factor activity, RNA polymerase II-specific"/>
    <property type="evidence" value="ECO:0007669"/>
    <property type="project" value="TreeGrafter"/>
</dbReference>
<accession>A0A9Q0KMB8</accession>
<comment type="subcellular location">
    <subcellularLocation>
        <location evidence="1">Nucleus</location>
    </subcellularLocation>
</comment>
<keyword evidence="5" id="KW-0863">Zinc-finger</keyword>
<evidence type="ECO:0000256" key="1">
    <source>
        <dbReference type="ARBA" id="ARBA00004123"/>
    </source>
</evidence>
<keyword evidence="3" id="KW-0479">Metal-binding</keyword>
<dbReference type="SMART" id="SM00438">
    <property type="entry name" value="ZnF_NFX"/>
    <property type="match status" value="3"/>
</dbReference>
<dbReference type="Pfam" id="PF01422">
    <property type="entry name" value="zf-NF-X1"/>
    <property type="match status" value="3"/>
</dbReference>
<evidence type="ECO:0000313" key="12">
    <source>
        <dbReference type="EMBL" id="KAJ4973293.1"/>
    </source>
</evidence>
<keyword evidence="8" id="KW-0804">Transcription</keyword>
<organism evidence="12 13">
    <name type="scientific">Protea cynaroides</name>
    <dbReference type="NCBI Taxonomy" id="273540"/>
    <lineage>
        <taxon>Eukaryota</taxon>
        <taxon>Viridiplantae</taxon>
        <taxon>Streptophyta</taxon>
        <taxon>Embryophyta</taxon>
        <taxon>Tracheophyta</taxon>
        <taxon>Spermatophyta</taxon>
        <taxon>Magnoliopsida</taxon>
        <taxon>Proteales</taxon>
        <taxon>Proteaceae</taxon>
        <taxon>Protea</taxon>
    </lineage>
</organism>
<feature type="coiled-coil region" evidence="10">
    <location>
        <begin position="297"/>
        <end position="417"/>
    </location>
</feature>
<dbReference type="AlphaFoldDB" id="A0A9Q0KMB8"/>
<feature type="domain" description="NF-X1-type" evidence="11">
    <location>
        <begin position="167"/>
        <end position="186"/>
    </location>
</feature>
<evidence type="ECO:0000256" key="10">
    <source>
        <dbReference type="SAM" id="Coils"/>
    </source>
</evidence>
<dbReference type="GO" id="GO:0008270">
    <property type="term" value="F:zinc ion binding"/>
    <property type="evidence" value="ECO:0007669"/>
    <property type="project" value="UniProtKB-KW"/>
</dbReference>
<dbReference type="InterPro" id="IPR034078">
    <property type="entry name" value="NFX1_fam"/>
</dbReference>
<dbReference type="Proteomes" id="UP001141806">
    <property type="component" value="Unassembled WGS sequence"/>
</dbReference>
<dbReference type="PANTHER" id="PTHR12360">
    <property type="entry name" value="NUCLEAR TRANSCRIPTION FACTOR, X-BOX BINDING 1 NFX1"/>
    <property type="match status" value="1"/>
</dbReference>
<comment type="caution">
    <text evidence="12">The sequence shown here is derived from an EMBL/GenBank/DDBJ whole genome shotgun (WGS) entry which is preliminary data.</text>
</comment>
<feature type="domain" description="NF-X1-type" evidence="11">
    <location>
        <begin position="113"/>
        <end position="131"/>
    </location>
</feature>
<evidence type="ECO:0000256" key="8">
    <source>
        <dbReference type="ARBA" id="ARBA00023163"/>
    </source>
</evidence>
<feature type="domain" description="NF-X1-type" evidence="11">
    <location>
        <begin position="231"/>
        <end position="250"/>
    </location>
</feature>
<dbReference type="GO" id="GO:0000977">
    <property type="term" value="F:RNA polymerase II transcription regulatory region sequence-specific DNA binding"/>
    <property type="evidence" value="ECO:0007669"/>
    <property type="project" value="TreeGrafter"/>
</dbReference>
<dbReference type="InterPro" id="IPR000967">
    <property type="entry name" value="Znf_NFX1"/>
</dbReference>
<keyword evidence="10" id="KW-0175">Coiled coil</keyword>
<evidence type="ECO:0000256" key="6">
    <source>
        <dbReference type="ARBA" id="ARBA00022833"/>
    </source>
</evidence>
<evidence type="ECO:0000256" key="5">
    <source>
        <dbReference type="ARBA" id="ARBA00022771"/>
    </source>
</evidence>
<evidence type="ECO:0000256" key="7">
    <source>
        <dbReference type="ARBA" id="ARBA00023015"/>
    </source>
</evidence>
<evidence type="ECO:0000259" key="11">
    <source>
        <dbReference type="SMART" id="SM00438"/>
    </source>
</evidence>
<evidence type="ECO:0000256" key="3">
    <source>
        <dbReference type="ARBA" id="ARBA00022723"/>
    </source>
</evidence>
<evidence type="ECO:0000313" key="13">
    <source>
        <dbReference type="Proteomes" id="UP001141806"/>
    </source>
</evidence>
<dbReference type="GO" id="GO:0005634">
    <property type="term" value="C:nucleus"/>
    <property type="evidence" value="ECO:0007669"/>
    <property type="project" value="UniProtKB-SubCell"/>
</dbReference>
<dbReference type="CDD" id="cd16492">
    <property type="entry name" value="RING-CH-C4HC3_NFX1-like"/>
    <property type="match status" value="1"/>
</dbReference>
<dbReference type="OrthoDB" id="1741387at2759"/>
<keyword evidence="7" id="KW-0805">Transcription regulation</keyword>
<dbReference type="CDD" id="cd06008">
    <property type="entry name" value="NF-X1-zinc-finger"/>
    <property type="match status" value="3"/>
</dbReference>
<keyword evidence="6" id="KW-0862">Zinc</keyword>
<dbReference type="EMBL" id="JAMYWD010000004">
    <property type="protein sequence ID" value="KAJ4973293.1"/>
    <property type="molecule type" value="Genomic_DNA"/>
</dbReference>
<evidence type="ECO:0000256" key="9">
    <source>
        <dbReference type="ARBA" id="ARBA00023242"/>
    </source>
</evidence>
<protein>
    <recommendedName>
        <fullName evidence="11">NF-X1-type domain-containing protein</fullName>
    </recommendedName>
</protein>
<keyword evidence="9" id="KW-0539">Nucleus</keyword>
<evidence type="ECO:0000256" key="4">
    <source>
        <dbReference type="ARBA" id="ARBA00022737"/>
    </source>
</evidence>
<evidence type="ECO:0000256" key="2">
    <source>
        <dbReference type="ARBA" id="ARBA00007269"/>
    </source>
</evidence>